<dbReference type="Gene3D" id="1.10.260.40">
    <property type="entry name" value="lambda repressor-like DNA-binding domains"/>
    <property type="match status" value="1"/>
</dbReference>
<dbReference type="InterPro" id="IPR001387">
    <property type="entry name" value="Cro/C1-type_HTH"/>
</dbReference>
<evidence type="ECO:0000259" key="1">
    <source>
        <dbReference type="SMART" id="SM00530"/>
    </source>
</evidence>
<organism evidence="2 3">
    <name type="scientific">Nonomuraea maritima</name>
    <dbReference type="NCBI Taxonomy" id="683260"/>
    <lineage>
        <taxon>Bacteria</taxon>
        <taxon>Bacillati</taxon>
        <taxon>Actinomycetota</taxon>
        <taxon>Actinomycetes</taxon>
        <taxon>Streptosporangiales</taxon>
        <taxon>Streptosporangiaceae</taxon>
        <taxon>Nonomuraea</taxon>
    </lineage>
</organism>
<dbReference type="GO" id="GO:0003677">
    <property type="term" value="F:DNA binding"/>
    <property type="evidence" value="ECO:0007669"/>
    <property type="project" value="InterPro"/>
</dbReference>
<dbReference type="Pfam" id="PF17765">
    <property type="entry name" value="MLTR_LBD"/>
    <property type="match status" value="1"/>
</dbReference>
<keyword evidence="3" id="KW-1185">Reference proteome</keyword>
<dbReference type="STRING" id="683260.SAMN05421874_11015"/>
<dbReference type="CDD" id="cd00093">
    <property type="entry name" value="HTH_XRE"/>
    <property type="match status" value="1"/>
</dbReference>
<feature type="domain" description="HTH cro/C1-type" evidence="1">
    <location>
        <begin position="25"/>
        <end position="97"/>
    </location>
</feature>
<sequence length="300" mass="33715">MAEAGHATYRGHIVSHMDRRALADFLRSSRARVTPADVGLPQGHRRRTPGLRREEVAQLAYISVDHYTRLEQARGRHPSPRVLSGIARALRLTDQERARLFQLAGEREENDAAGPVREVQSSTLNLIDRLGDAAAIVVDSTCRVVAWNPLAAALLEDFSALAPGQERNLIRRYFLHPDPYLRHYGMGASDRFAVTAVSYLRMAVTRYPDNRELKNLVAELVAGSEGFARLWESQQFRIDHHLRQTVRHPQVGAIDLDFDILTVPGQEQQVVIFTAEPDSPAYRSLQLLKVIGTQRMTAET</sequence>
<dbReference type="SMART" id="SM00530">
    <property type="entry name" value="HTH_XRE"/>
    <property type="match status" value="1"/>
</dbReference>
<evidence type="ECO:0000313" key="3">
    <source>
        <dbReference type="Proteomes" id="UP000198683"/>
    </source>
</evidence>
<reference evidence="2 3" key="1">
    <citation type="submission" date="2016-10" db="EMBL/GenBank/DDBJ databases">
        <authorList>
            <person name="de Groot N.N."/>
        </authorList>
    </citation>
    <scope>NUCLEOTIDE SEQUENCE [LARGE SCALE GENOMIC DNA]</scope>
    <source>
        <strain evidence="2 3">CGMCC 4.5681</strain>
    </source>
</reference>
<evidence type="ECO:0000313" key="2">
    <source>
        <dbReference type="EMBL" id="SDK67773.1"/>
    </source>
</evidence>
<gene>
    <name evidence="2" type="ORF">SAMN05421874_11015</name>
</gene>
<dbReference type="AlphaFoldDB" id="A0A1G9DV86"/>
<dbReference type="PANTHER" id="PTHR35010:SF2">
    <property type="entry name" value="BLL4672 PROTEIN"/>
    <property type="match status" value="1"/>
</dbReference>
<dbReference type="InterPro" id="IPR010982">
    <property type="entry name" value="Lambda_DNA-bd_dom_sf"/>
</dbReference>
<dbReference type="Pfam" id="PF13560">
    <property type="entry name" value="HTH_31"/>
    <property type="match status" value="1"/>
</dbReference>
<accession>A0A1G9DV86</accession>
<dbReference type="EMBL" id="FNFB01000010">
    <property type="protein sequence ID" value="SDK67773.1"/>
    <property type="molecule type" value="Genomic_DNA"/>
</dbReference>
<name>A0A1G9DV86_9ACTN</name>
<dbReference type="PANTHER" id="PTHR35010">
    <property type="entry name" value="BLL4672 PROTEIN-RELATED"/>
    <property type="match status" value="1"/>
</dbReference>
<proteinExistence type="predicted"/>
<dbReference type="InterPro" id="IPR041413">
    <property type="entry name" value="MLTR_LBD"/>
</dbReference>
<dbReference type="Gene3D" id="3.30.450.180">
    <property type="match status" value="1"/>
</dbReference>
<dbReference type="Proteomes" id="UP000198683">
    <property type="component" value="Unassembled WGS sequence"/>
</dbReference>
<protein>
    <submittedName>
        <fullName evidence="2">Helix-turn-helix domain-containing protein</fullName>
    </submittedName>
</protein>
<dbReference type="SUPFAM" id="SSF47413">
    <property type="entry name" value="lambda repressor-like DNA-binding domains"/>
    <property type="match status" value="1"/>
</dbReference>